<evidence type="ECO:0000256" key="1">
    <source>
        <dbReference type="SAM" id="Phobius"/>
    </source>
</evidence>
<dbReference type="InterPro" id="IPR002931">
    <property type="entry name" value="Transglutaminase-like"/>
</dbReference>
<dbReference type="OrthoDB" id="9804872at2"/>
<reference evidence="3 4" key="1">
    <citation type="journal article" date="2018" name="MBio">
        <title>Insights into the evolution of host association through the isolation and characterization of a novel human periodontal pathobiont, Desulfobulbus oralis.</title>
        <authorList>
            <person name="Cross K.L."/>
            <person name="Chirania P."/>
            <person name="Xiong W."/>
            <person name="Beall C.J."/>
            <person name="Elkins J.G."/>
            <person name="Giannone R.J."/>
            <person name="Griffen A.L."/>
            <person name="Guss A.M."/>
            <person name="Hettich R.L."/>
            <person name="Joshi S.S."/>
            <person name="Mokrzan E.M."/>
            <person name="Martin R.K."/>
            <person name="Zhulin I.B."/>
            <person name="Leys E.J."/>
            <person name="Podar M."/>
        </authorList>
    </citation>
    <scope>NUCLEOTIDE SEQUENCE [LARGE SCALE GENOMIC DNA]</scope>
    <source>
        <strain evidence="3 4">ORNL</strain>
    </source>
</reference>
<feature type="transmembrane region" description="Helical" evidence="1">
    <location>
        <begin position="550"/>
        <end position="571"/>
    </location>
</feature>
<evidence type="ECO:0000313" key="3">
    <source>
        <dbReference type="EMBL" id="AVD70739.1"/>
    </source>
</evidence>
<gene>
    <name evidence="3" type="ORF">CAY53_03955</name>
</gene>
<dbReference type="Proteomes" id="UP000239867">
    <property type="component" value="Chromosome"/>
</dbReference>
<accession>A0A2L1GM33</accession>
<evidence type="ECO:0000313" key="4">
    <source>
        <dbReference type="Proteomes" id="UP000239867"/>
    </source>
</evidence>
<sequence length="667" mass="73622">MTAQARQQTGLRATLLLAIVLACLLHLVNISAPTLLVCLALWAYQLLGFFRPLPSPGPRVLTVAGALCFVLIAATNEGLTVEFFVSLLVLMISLKLFEFRGCHDAMMTAILNYFVVASGMFFSDSLLVTCYIALCLVYNNAALVRASHPGLPLKRCLRWAGRLTLQALPFMVILFLVFPRFQGGLWGRPSLIQARSGVNDTLKLGGVAEVARNMDVAFRVHFDGPLPLETLYWRGLVLWHFDGETWTRGPGQRSLTPDRTQTAGMVRSYRVTLEPHEGRWLYTLDRPLTVQLLQPPRGLAISGAGVVEGARSVSGRVEYQATSDTAARMLWSEQNRMAKVWGRQLPESGNPRARALAALWQGRSPGDIVNSGLAFFGRGGFRYTLAPDEELGADAIDAFLFERRAGFCEHFAASFAFLMRAAGLPTRLVVGYLGGTVNPYGGYLAVRHADAHVWCEVLLNDEWQRIDPTAVVAPGRLRTGSESRAPAPADLTLSGLFSVGNLPSWLQPLGNGWDYVNMRWNQLVMQYSAASQRQLFAWLGLDWGRQAARLGLLIAGIAVLGIGYFLVAVFMRRSPREEADVVAQAWRRFREKLEGAGVAGTARQGPVRLLAMLEAERPDLARTASAVVQLYIRLRYAKTPEAARGEMERELVQAVRDFRAPRPGKQP</sequence>
<feature type="transmembrane region" description="Helical" evidence="1">
    <location>
        <begin position="64"/>
        <end position="92"/>
    </location>
</feature>
<name>A0A2L1GM33_9BACT</name>
<keyword evidence="1" id="KW-0472">Membrane</keyword>
<dbReference type="InterPro" id="IPR052901">
    <property type="entry name" value="Bact_TGase-like"/>
</dbReference>
<dbReference type="PROSITE" id="PS51257">
    <property type="entry name" value="PROKAR_LIPOPROTEIN"/>
    <property type="match status" value="1"/>
</dbReference>
<evidence type="ECO:0000259" key="2">
    <source>
        <dbReference type="SMART" id="SM00460"/>
    </source>
</evidence>
<dbReference type="RefSeq" id="WP_104936031.1">
    <property type="nucleotide sequence ID" value="NZ_CP021255.1"/>
</dbReference>
<dbReference type="InterPro" id="IPR038765">
    <property type="entry name" value="Papain-like_cys_pep_sf"/>
</dbReference>
<dbReference type="Gene3D" id="3.10.620.30">
    <property type="match status" value="1"/>
</dbReference>
<proteinExistence type="predicted"/>
<feature type="transmembrane region" description="Helical" evidence="1">
    <location>
        <begin position="113"/>
        <end position="139"/>
    </location>
</feature>
<dbReference type="KEGG" id="deo:CAY53_03955"/>
<dbReference type="SUPFAM" id="SSF54001">
    <property type="entry name" value="Cysteine proteinases"/>
    <property type="match status" value="1"/>
</dbReference>
<organism evidence="3 4">
    <name type="scientific">Desulfobulbus oralis</name>
    <dbReference type="NCBI Taxonomy" id="1986146"/>
    <lineage>
        <taxon>Bacteria</taxon>
        <taxon>Pseudomonadati</taxon>
        <taxon>Thermodesulfobacteriota</taxon>
        <taxon>Desulfobulbia</taxon>
        <taxon>Desulfobulbales</taxon>
        <taxon>Desulfobulbaceae</taxon>
        <taxon>Desulfobulbus</taxon>
    </lineage>
</organism>
<feature type="transmembrane region" description="Helical" evidence="1">
    <location>
        <begin position="15"/>
        <end position="44"/>
    </location>
</feature>
<feature type="transmembrane region" description="Helical" evidence="1">
    <location>
        <begin position="159"/>
        <end position="178"/>
    </location>
</feature>
<dbReference type="Pfam" id="PF11992">
    <property type="entry name" value="TgpA_N"/>
    <property type="match status" value="1"/>
</dbReference>
<keyword evidence="1" id="KW-1133">Transmembrane helix</keyword>
<dbReference type="Pfam" id="PF01841">
    <property type="entry name" value="Transglut_core"/>
    <property type="match status" value="1"/>
</dbReference>
<dbReference type="PANTHER" id="PTHR42736">
    <property type="entry name" value="PROTEIN-GLUTAMINE GAMMA-GLUTAMYLTRANSFERASE"/>
    <property type="match status" value="1"/>
</dbReference>
<keyword evidence="1" id="KW-0812">Transmembrane</keyword>
<dbReference type="PANTHER" id="PTHR42736:SF1">
    <property type="entry name" value="PROTEIN-GLUTAMINE GAMMA-GLUTAMYLTRANSFERASE"/>
    <property type="match status" value="1"/>
</dbReference>
<dbReference type="InterPro" id="IPR021878">
    <property type="entry name" value="TgpA_N"/>
</dbReference>
<feature type="domain" description="Transglutaminase-like" evidence="2">
    <location>
        <begin position="400"/>
        <end position="470"/>
    </location>
</feature>
<keyword evidence="4" id="KW-1185">Reference proteome</keyword>
<dbReference type="EMBL" id="CP021255">
    <property type="protein sequence ID" value="AVD70739.1"/>
    <property type="molecule type" value="Genomic_DNA"/>
</dbReference>
<protein>
    <recommendedName>
        <fullName evidence="2">Transglutaminase-like domain-containing protein</fullName>
    </recommendedName>
</protein>
<dbReference type="SMART" id="SM00460">
    <property type="entry name" value="TGc"/>
    <property type="match status" value="1"/>
</dbReference>
<dbReference type="AlphaFoldDB" id="A0A2L1GM33"/>